<reference evidence="2" key="1">
    <citation type="journal article" date="2019" name="Int. J. Syst. Evol. Microbiol.">
        <title>The Global Catalogue of Microorganisms (GCM) 10K type strain sequencing project: providing services to taxonomists for standard genome sequencing and annotation.</title>
        <authorList>
            <consortium name="The Broad Institute Genomics Platform"/>
            <consortium name="The Broad Institute Genome Sequencing Center for Infectious Disease"/>
            <person name="Wu L."/>
            <person name="Ma J."/>
        </authorList>
    </citation>
    <scope>NUCLEOTIDE SEQUENCE [LARGE SCALE GENOMIC DNA]</scope>
    <source>
        <strain evidence="2">CCUG 60742</strain>
    </source>
</reference>
<dbReference type="Proteomes" id="UP001597073">
    <property type="component" value="Unassembled WGS sequence"/>
</dbReference>
<sequence>MIIALGEHYIYEEVFNKFKEDCEECLKMINGYIKYLRSQALIQK</sequence>
<dbReference type="InterPro" id="IPR036583">
    <property type="entry name" value="23S_rRNA_IVS_sf"/>
</dbReference>
<protein>
    <recommendedName>
        <fullName evidence="3">Four helix bundle protein</fullName>
    </recommendedName>
</protein>
<evidence type="ECO:0000313" key="2">
    <source>
        <dbReference type="Proteomes" id="UP001597073"/>
    </source>
</evidence>
<proteinExistence type="predicted"/>
<keyword evidence="2" id="KW-1185">Reference proteome</keyword>
<name>A0ABW2ZD33_9SPHI</name>
<gene>
    <name evidence="1" type="ORF">ACFQZI_04455</name>
</gene>
<dbReference type="EMBL" id="JBHTIA010000003">
    <property type="protein sequence ID" value="MFD0764089.1"/>
    <property type="molecule type" value="Genomic_DNA"/>
</dbReference>
<dbReference type="SUPFAM" id="SSF158446">
    <property type="entry name" value="IVS-encoded protein-like"/>
    <property type="match status" value="1"/>
</dbReference>
<dbReference type="RefSeq" id="WP_377138950.1">
    <property type="nucleotide sequence ID" value="NZ_JBHTIA010000003.1"/>
</dbReference>
<evidence type="ECO:0008006" key="3">
    <source>
        <dbReference type="Google" id="ProtNLM"/>
    </source>
</evidence>
<accession>A0ABW2ZD33</accession>
<organism evidence="1 2">
    <name type="scientific">Mucilaginibacter lutimaris</name>
    <dbReference type="NCBI Taxonomy" id="931629"/>
    <lineage>
        <taxon>Bacteria</taxon>
        <taxon>Pseudomonadati</taxon>
        <taxon>Bacteroidota</taxon>
        <taxon>Sphingobacteriia</taxon>
        <taxon>Sphingobacteriales</taxon>
        <taxon>Sphingobacteriaceae</taxon>
        <taxon>Mucilaginibacter</taxon>
    </lineage>
</organism>
<evidence type="ECO:0000313" key="1">
    <source>
        <dbReference type="EMBL" id="MFD0764089.1"/>
    </source>
</evidence>
<comment type="caution">
    <text evidence="1">The sequence shown here is derived from an EMBL/GenBank/DDBJ whole genome shotgun (WGS) entry which is preliminary data.</text>
</comment>